<dbReference type="Gene3D" id="3.40.50.150">
    <property type="entry name" value="Vaccinia Virus protein VP39"/>
    <property type="match status" value="1"/>
</dbReference>
<name>A0A4U0FF27_9BACL</name>
<keyword evidence="3" id="KW-1185">Reference proteome</keyword>
<dbReference type="PIRSF" id="PIRSF018637">
    <property type="entry name" value="TrmK"/>
    <property type="match status" value="1"/>
</dbReference>
<proteinExistence type="predicted"/>
<dbReference type="EMBL" id="SUPK01000002">
    <property type="protein sequence ID" value="TJY43410.1"/>
    <property type="molecule type" value="Genomic_DNA"/>
</dbReference>
<keyword evidence="2" id="KW-0808">Transferase</keyword>
<dbReference type="GO" id="GO:0032259">
    <property type="term" value="P:methylation"/>
    <property type="evidence" value="ECO:0007669"/>
    <property type="project" value="UniProtKB-KW"/>
</dbReference>
<evidence type="ECO:0000256" key="1">
    <source>
        <dbReference type="SAM" id="Coils"/>
    </source>
</evidence>
<dbReference type="OrthoDB" id="5881184at2"/>
<dbReference type="InterPro" id="IPR006901">
    <property type="entry name" value="TrmK"/>
</dbReference>
<keyword evidence="1" id="KW-0175">Coiled coil</keyword>
<gene>
    <name evidence="2" type="ORF">E5161_05860</name>
</gene>
<dbReference type="Gene3D" id="1.10.287.1890">
    <property type="match status" value="1"/>
</dbReference>
<dbReference type="PANTHER" id="PTHR38451">
    <property type="entry name" value="TRNA (ADENINE(22)-N(1))-METHYLTRANSFERASE"/>
    <property type="match status" value="1"/>
</dbReference>
<dbReference type="PANTHER" id="PTHR38451:SF1">
    <property type="entry name" value="TRNA (ADENINE(22)-N(1))-METHYLTRANSFERASE"/>
    <property type="match status" value="1"/>
</dbReference>
<dbReference type="RefSeq" id="WP_136776774.1">
    <property type="nucleotide sequence ID" value="NZ_SUPK01000002.1"/>
</dbReference>
<evidence type="ECO:0000313" key="2">
    <source>
        <dbReference type="EMBL" id="TJY43410.1"/>
    </source>
</evidence>
<dbReference type="Proteomes" id="UP000309673">
    <property type="component" value="Unassembled WGS sequence"/>
</dbReference>
<sequence length="270" mass="29306">MRNESNAEGAAVKLSRRLSALADWVPQGARFADIGTDHALLPVYLAGDGRIAFAVAGDVNPGPVQAAKRQVGEAGLSGLVSVRQGNGLAVLSPGEVDTVCIAGMGGSLIARLLDEAGDRLEGVQTLVLSPHVAEDAVRKWLRRHGFVLDRELLLEEDGVIYTLMRAVRAKSPAEAEERNAELYEERLLAPCKAHVPADLLYEMGPLLLRSAGEAFRRKWEQEIAKREQIIRQMKQSSAAEAAQKAAEWENSAEEIREVLACLRGEKPLSN</sequence>
<protein>
    <submittedName>
        <fullName evidence="2">SAM-dependent methyltransferase</fullName>
    </submittedName>
</protein>
<accession>A0A4U0FF27</accession>
<dbReference type="InterPro" id="IPR029063">
    <property type="entry name" value="SAM-dependent_MTases_sf"/>
</dbReference>
<evidence type="ECO:0000313" key="3">
    <source>
        <dbReference type="Proteomes" id="UP000309673"/>
    </source>
</evidence>
<dbReference type="GO" id="GO:0160105">
    <property type="term" value="F:tRNA (adenine(22)-N1)-methyltransferase activity"/>
    <property type="evidence" value="ECO:0007669"/>
    <property type="project" value="InterPro"/>
</dbReference>
<dbReference type="AlphaFoldDB" id="A0A4U0FF27"/>
<dbReference type="SUPFAM" id="SSF53335">
    <property type="entry name" value="S-adenosyl-L-methionine-dependent methyltransferases"/>
    <property type="match status" value="1"/>
</dbReference>
<reference evidence="2 3" key="1">
    <citation type="submission" date="2019-04" db="EMBL/GenBank/DDBJ databases">
        <title>Cohnella sp. nov., isolated from soil.</title>
        <authorList>
            <person name="Kim W."/>
        </authorList>
    </citation>
    <scope>NUCLEOTIDE SEQUENCE [LARGE SCALE GENOMIC DNA]</scope>
    <source>
        <strain evidence="2 3">CAU 1483</strain>
    </source>
</reference>
<keyword evidence="2" id="KW-0489">Methyltransferase</keyword>
<comment type="caution">
    <text evidence="2">The sequence shown here is derived from an EMBL/GenBank/DDBJ whole genome shotgun (WGS) entry which is preliminary data.</text>
</comment>
<feature type="coiled-coil region" evidence="1">
    <location>
        <begin position="216"/>
        <end position="265"/>
    </location>
</feature>
<dbReference type="Pfam" id="PF04816">
    <property type="entry name" value="TrmK"/>
    <property type="match status" value="1"/>
</dbReference>
<organism evidence="2 3">
    <name type="scientific">Cohnella pontilimi</name>
    <dbReference type="NCBI Taxonomy" id="2564100"/>
    <lineage>
        <taxon>Bacteria</taxon>
        <taxon>Bacillati</taxon>
        <taxon>Bacillota</taxon>
        <taxon>Bacilli</taxon>
        <taxon>Bacillales</taxon>
        <taxon>Paenibacillaceae</taxon>
        <taxon>Cohnella</taxon>
    </lineage>
</organism>